<name>A0A151MC90_ALLMI</name>
<dbReference type="AlphaFoldDB" id="A0A151MC90"/>
<dbReference type="EMBL" id="AKHW03006283">
    <property type="protein sequence ID" value="KYO22158.1"/>
    <property type="molecule type" value="Genomic_DNA"/>
</dbReference>
<dbReference type="Proteomes" id="UP000050525">
    <property type="component" value="Unassembled WGS sequence"/>
</dbReference>
<keyword evidence="2" id="KW-1185">Reference proteome</keyword>
<evidence type="ECO:0000313" key="1">
    <source>
        <dbReference type="EMBL" id="KYO22158.1"/>
    </source>
</evidence>
<protein>
    <submittedName>
        <fullName evidence="1">Uncharacterized protein</fullName>
    </submittedName>
</protein>
<sequence length="92" mass="10247">MELYEVVAHNSKHLDSALEDASKPCSPYGNSSTVEDVELIAKLKDALQKWKEVFSPAPVKLLREDFPSLVQLDEGSRQTPINKSVQNGAIFF</sequence>
<proteinExistence type="predicted"/>
<comment type="caution">
    <text evidence="1">The sequence shown here is derived from an EMBL/GenBank/DDBJ whole genome shotgun (WGS) entry which is preliminary data.</text>
</comment>
<reference evidence="1 2" key="1">
    <citation type="journal article" date="2012" name="Genome Biol.">
        <title>Sequencing three crocodilian genomes to illuminate the evolution of archosaurs and amniotes.</title>
        <authorList>
            <person name="St John J.A."/>
            <person name="Braun E.L."/>
            <person name="Isberg S.R."/>
            <person name="Miles L.G."/>
            <person name="Chong A.Y."/>
            <person name="Gongora J."/>
            <person name="Dalzell P."/>
            <person name="Moran C."/>
            <person name="Bed'hom B."/>
            <person name="Abzhanov A."/>
            <person name="Burgess S.C."/>
            <person name="Cooksey A.M."/>
            <person name="Castoe T.A."/>
            <person name="Crawford N.G."/>
            <person name="Densmore L.D."/>
            <person name="Drew J.C."/>
            <person name="Edwards S.V."/>
            <person name="Faircloth B.C."/>
            <person name="Fujita M.K."/>
            <person name="Greenwold M.J."/>
            <person name="Hoffmann F.G."/>
            <person name="Howard J.M."/>
            <person name="Iguchi T."/>
            <person name="Janes D.E."/>
            <person name="Khan S.Y."/>
            <person name="Kohno S."/>
            <person name="de Koning A.J."/>
            <person name="Lance S.L."/>
            <person name="McCarthy F.M."/>
            <person name="McCormack J.E."/>
            <person name="Merchant M.E."/>
            <person name="Peterson D.G."/>
            <person name="Pollock D.D."/>
            <person name="Pourmand N."/>
            <person name="Raney B.J."/>
            <person name="Roessler K.A."/>
            <person name="Sanford J.R."/>
            <person name="Sawyer R.H."/>
            <person name="Schmidt C.J."/>
            <person name="Triplett E.W."/>
            <person name="Tuberville T.D."/>
            <person name="Venegas-Anaya M."/>
            <person name="Howard J.T."/>
            <person name="Jarvis E.D."/>
            <person name="Guillette L.J.Jr."/>
            <person name="Glenn T.C."/>
            <person name="Green R.E."/>
            <person name="Ray D.A."/>
        </authorList>
    </citation>
    <scope>NUCLEOTIDE SEQUENCE [LARGE SCALE GENOMIC DNA]</scope>
    <source>
        <strain evidence="1">KSC_2009_1</strain>
    </source>
</reference>
<gene>
    <name evidence="1" type="ORF">Y1Q_0000753</name>
</gene>
<evidence type="ECO:0000313" key="2">
    <source>
        <dbReference type="Proteomes" id="UP000050525"/>
    </source>
</evidence>
<accession>A0A151MC90</accession>
<organism evidence="1 2">
    <name type="scientific">Alligator mississippiensis</name>
    <name type="common">American alligator</name>
    <dbReference type="NCBI Taxonomy" id="8496"/>
    <lineage>
        <taxon>Eukaryota</taxon>
        <taxon>Metazoa</taxon>
        <taxon>Chordata</taxon>
        <taxon>Craniata</taxon>
        <taxon>Vertebrata</taxon>
        <taxon>Euteleostomi</taxon>
        <taxon>Archelosauria</taxon>
        <taxon>Archosauria</taxon>
        <taxon>Crocodylia</taxon>
        <taxon>Alligatoridae</taxon>
        <taxon>Alligatorinae</taxon>
        <taxon>Alligator</taxon>
    </lineage>
</organism>